<dbReference type="PANTHER" id="PTHR43791">
    <property type="entry name" value="PERMEASE-RELATED"/>
    <property type="match status" value="1"/>
</dbReference>
<keyword evidence="9" id="KW-1185">Reference proteome</keyword>
<proteinExistence type="predicted"/>
<dbReference type="OrthoDB" id="9773957at2"/>
<keyword evidence="4 6" id="KW-1133">Transmembrane helix</keyword>
<feature type="transmembrane region" description="Helical" evidence="6">
    <location>
        <begin position="220"/>
        <end position="242"/>
    </location>
</feature>
<evidence type="ECO:0000256" key="3">
    <source>
        <dbReference type="ARBA" id="ARBA00022692"/>
    </source>
</evidence>
<dbReference type="PANTHER" id="PTHR43791:SF36">
    <property type="entry name" value="TRANSPORTER, PUTATIVE (AFU_ORTHOLOGUE AFUA_6G08340)-RELATED"/>
    <property type="match status" value="1"/>
</dbReference>
<dbReference type="SUPFAM" id="SSF103473">
    <property type="entry name" value="MFS general substrate transporter"/>
    <property type="match status" value="1"/>
</dbReference>
<name>A0A3L8P758_9ACTN</name>
<dbReference type="FunFam" id="1.20.1250.20:FF:000018">
    <property type="entry name" value="MFS transporter permease"/>
    <property type="match status" value="1"/>
</dbReference>
<feature type="transmembrane region" description="Helical" evidence="6">
    <location>
        <begin position="84"/>
        <end position="106"/>
    </location>
</feature>
<evidence type="ECO:0000256" key="5">
    <source>
        <dbReference type="ARBA" id="ARBA00023136"/>
    </source>
</evidence>
<feature type="transmembrane region" description="Helical" evidence="6">
    <location>
        <begin position="118"/>
        <end position="138"/>
    </location>
</feature>
<dbReference type="Pfam" id="PF07690">
    <property type="entry name" value="MFS_1"/>
    <property type="match status" value="1"/>
</dbReference>
<sequence length="417" mass="44424">MLICNQLDRGNIAFAQEHLEADVGLGDAAYGLGAGVFFIAYAIFEVPSNLLMERFGPKIWLTRIMITWGLVSAGMALVQGERSFYVLRFLLGVAEAGFFPAIIYYFTRWVPNSHRGRAIALFIAGSSIAAAISGPLSVPLLSMHLFGLTGWQSLFVAEGALSVVIGVVAYAMLDSRIEDATWLSAEERTALADVVAAEDAERTRRAEQTAGQAKPSRLRVLVDPTVLGCCAIFFACSMAIYATTFWLPSILHDIPGAGDTEVGWLSAIPWVFAIGAAFGFNRVADRHDSHRRWLVLTLVVAAVATMISAFTGPWGALALLTVGTMCFKAASSLFWAVPERSMHPAVLAPAIAIINSLGNLGGFVAPYGFGVVKAQTGTVSLALVALALFGLLAAVLAVFVGRRRRTPPMVTSAAPAV</sequence>
<feature type="transmembrane region" description="Helical" evidence="6">
    <location>
        <begin position="346"/>
        <end position="369"/>
    </location>
</feature>
<evidence type="ECO:0000313" key="8">
    <source>
        <dbReference type="EMBL" id="RLV51280.1"/>
    </source>
</evidence>
<dbReference type="InterPro" id="IPR020846">
    <property type="entry name" value="MFS_dom"/>
</dbReference>
<feature type="transmembrane region" description="Helical" evidence="6">
    <location>
        <begin position="293"/>
        <end position="310"/>
    </location>
</feature>
<protein>
    <submittedName>
        <fullName evidence="8">MFS transporter</fullName>
    </submittedName>
</protein>
<evidence type="ECO:0000256" key="1">
    <source>
        <dbReference type="ARBA" id="ARBA00004651"/>
    </source>
</evidence>
<dbReference type="InterPro" id="IPR036259">
    <property type="entry name" value="MFS_trans_sf"/>
</dbReference>
<feature type="domain" description="Major facilitator superfamily (MFS) profile" evidence="7">
    <location>
        <begin position="1"/>
        <end position="405"/>
    </location>
</feature>
<feature type="transmembrane region" description="Helical" evidence="6">
    <location>
        <begin position="381"/>
        <end position="400"/>
    </location>
</feature>
<evidence type="ECO:0000256" key="2">
    <source>
        <dbReference type="ARBA" id="ARBA00022448"/>
    </source>
</evidence>
<dbReference type="PROSITE" id="PS50850">
    <property type="entry name" value="MFS"/>
    <property type="match status" value="1"/>
</dbReference>
<organism evidence="8 9">
    <name type="scientific">Nocardioides mangrovicus</name>
    <dbReference type="NCBI Taxonomy" id="2478913"/>
    <lineage>
        <taxon>Bacteria</taxon>
        <taxon>Bacillati</taxon>
        <taxon>Actinomycetota</taxon>
        <taxon>Actinomycetes</taxon>
        <taxon>Propionibacteriales</taxon>
        <taxon>Nocardioidaceae</taxon>
        <taxon>Nocardioides</taxon>
    </lineage>
</organism>
<keyword evidence="2" id="KW-0813">Transport</keyword>
<reference evidence="8 9" key="1">
    <citation type="submission" date="2018-10" db="EMBL/GenBank/DDBJ databases">
        <title>Marmoricola sp. 4Q3S-7 whole genome shotgun sequence.</title>
        <authorList>
            <person name="Li F."/>
        </authorList>
    </citation>
    <scope>NUCLEOTIDE SEQUENCE [LARGE SCALE GENOMIC DNA]</scope>
    <source>
        <strain evidence="8 9">4Q3S-7</strain>
    </source>
</reference>
<gene>
    <name evidence="8" type="ORF">D9V37_03270</name>
</gene>
<comment type="caution">
    <text evidence="8">The sequence shown here is derived from an EMBL/GenBank/DDBJ whole genome shotgun (WGS) entry which is preliminary data.</text>
</comment>
<feature type="transmembrane region" description="Helical" evidence="6">
    <location>
        <begin position="262"/>
        <end position="281"/>
    </location>
</feature>
<dbReference type="EMBL" id="RDBE01000001">
    <property type="protein sequence ID" value="RLV51280.1"/>
    <property type="molecule type" value="Genomic_DNA"/>
</dbReference>
<keyword evidence="5 6" id="KW-0472">Membrane</keyword>
<dbReference type="GO" id="GO:0022857">
    <property type="term" value="F:transmembrane transporter activity"/>
    <property type="evidence" value="ECO:0007669"/>
    <property type="project" value="InterPro"/>
</dbReference>
<feature type="transmembrane region" description="Helical" evidence="6">
    <location>
        <begin position="316"/>
        <end position="337"/>
    </location>
</feature>
<keyword evidence="3 6" id="KW-0812">Transmembrane</keyword>
<dbReference type="CDD" id="cd17319">
    <property type="entry name" value="MFS_ExuT_GudP_like"/>
    <property type="match status" value="1"/>
</dbReference>
<feature type="transmembrane region" description="Helical" evidence="6">
    <location>
        <begin position="28"/>
        <end position="47"/>
    </location>
</feature>
<dbReference type="Proteomes" id="UP000281708">
    <property type="component" value="Unassembled WGS sequence"/>
</dbReference>
<dbReference type="InterPro" id="IPR011701">
    <property type="entry name" value="MFS"/>
</dbReference>
<evidence type="ECO:0000313" key="9">
    <source>
        <dbReference type="Proteomes" id="UP000281708"/>
    </source>
</evidence>
<evidence type="ECO:0000256" key="4">
    <source>
        <dbReference type="ARBA" id="ARBA00022989"/>
    </source>
</evidence>
<dbReference type="Gene3D" id="1.20.1250.20">
    <property type="entry name" value="MFS general substrate transporter like domains"/>
    <property type="match status" value="2"/>
</dbReference>
<dbReference type="AlphaFoldDB" id="A0A3L8P758"/>
<accession>A0A3L8P758</accession>
<evidence type="ECO:0000256" key="6">
    <source>
        <dbReference type="SAM" id="Phobius"/>
    </source>
</evidence>
<dbReference type="GO" id="GO:0005886">
    <property type="term" value="C:plasma membrane"/>
    <property type="evidence" value="ECO:0007669"/>
    <property type="project" value="UniProtKB-SubCell"/>
</dbReference>
<feature type="transmembrane region" description="Helical" evidence="6">
    <location>
        <begin position="59"/>
        <end position="78"/>
    </location>
</feature>
<evidence type="ECO:0000259" key="7">
    <source>
        <dbReference type="PROSITE" id="PS50850"/>
    </source>
</evidence>
<feature type="transmembrane region" description="Helical" evidence="6">
    <location>
        <begin position="150"/>
        <end position="173"/>
    </location>
</feature>
<comment type="subcellular location">
    <subcellularLocation>
        <location evidence="1">Cell membrane</location>
        <topology evidence="1">Multi-pass membrane protein</topology>
    </subcellularLocation>
</comment>